<reference evidence="1" key="1">
    <citation type="submission" date="2022-07" db="EMBL/GenBank/DDBJ databases">
        <title>Phylogenomic reconstructions and comparative analyses of Kickxellomycotina fungi.</title>
        <authorList>
            <person name="Reynolds N.K."/>
            <person name="Stajich J.E."/>
            <person name="Barry K."/>
            <person name="Grigoriev I.V."/>
            <person name="Crous P."/>
            <person name="Smith M.E."/>
        </authorList>
    </citation>
    <scope>NUCLEOTIDE SEQUENCE</scope>
    <source>
        <strain evidence="1">CBS 102833</strain>
    </source>
</reference>
<accession>A0ACC1LDW9</accession>
<evidence type="ECO:0000313" key="1">
    <source>
        <dbReference type="EMBL" id="KAJ2806747.1"/>
    </source>
</evidence>
<sequence>ESVAEAVEESVAEAVEEPAAVVEEPAAAVEEPAAEAVEEPTAVVEEPAAVAAEESVAEAVEEPAAAVEEPAAVAAEESVAVVDEPVVETAEAPAVVAVETSEDLVVAAAEEPVAGDLDDDFVVVESSATSRDIATAGESLVAEEPTVFEPATDHSPAAMDSSATTAVPSRLDDSGERIAPVVVGTIEAIESPLAVEAQEDSTAPNLAAQEPASWSSPQSQVSYNRTDSQLSLSGALDTSAPVEGESVREISGRDSAVYMDGASGNQTPEESPKEVPRVPEEAQLNDTREQTVPEPELEVESTSQTVPPQYSAFSTPAFPEYFTHPDAPQQQVGAGVVSREIPRASTGGVLKAPTSSRPKDVLMELNIETPSDGRQLLQLRMTDDLDEVCEEFCAEHGMMDLLPGMKALVRGKVERRLARRRERALQAAVAPGGRYAAQ</sequence>
<feature type="non-terminal residue" evidence="1">
    <location>
        <position position="1"/>
    </location>
</feature>
<dbReference type="EMBL" id="JANBUP010001294">
    <property type="protein sequence ID" value="KAJ2806747.1"/>
    <property type="molecule type" value="Genomic_DNA"/>
</dbReference>
<comment type="caution">
    <text evidence="1">The sequence shown here is derived from an EMBL/GenBank/DDBJ whole genome shotgun (WGS) entry which is preliminary data.</text>
</comment>
<protein>
    <submittedName>
        <fullName evidence="1">Uncharacterized protein</fullName>
    </submittedName>
</protein>
<dbReference type="Proteomes" id="UP001140096">
    <property type="component" value="Unassembled WGS sequence"/>
</dbReference>
<gene>
    <name evidence="1" type="ORF">H4S07_003732</name>
</gene>
<evidence type="ECO:0000313" key="2">
    <source>
        <dbReference type="Proteomes" id="UP001140096"/>
    </source>
</evidence>
<proteinExistence type="predicted"/>
<organism evidence="1 2">
    <name type="scientific">Coemansia furcata</name>
    <dbReference type="NCBI Taxonomy" id="417177"/>
    <lineage>
        <taxon>Eukaryota</taxon>
        <taxon>Fungi</taxon>
        <taxon>Fungi incertae sedis</taxon>
        <taxon>Zoopagomycota</taxon>
        <taxon>Kickxellomycotina</taxon>
        <taxon>Kickxellomycetes</taxon>
        <taxon>Kickxellales</taxon>
        <taxon>Kickxellaceae</taxon>
        <taxon>Coemansia</taxon>
    </lineage>
</organism>
<name>A0ACC1LDW9_9FUNG</name>
<keyword evidence="2" id="KW-1185">Reference proteome</keyword>